<dbReference type="GO" id="GO:0016286">
    <property type="term" value="F:small conductance calcium-activated potassium channel activity"/>
    <property type="evidence" value="ECO:0007669"/>
    <property type="project" value="InterPro"/>
</dbReference>
<evidence type="ECO:0000256" key="2">
    <source>
        <dbReference type="ARBA" id="ARBA00022448"/>
    </source>
</evidence>
<reference evidence="12" key="1">
    <citation type="submission" date="2023-07" db="EMBL/GenBank/DDBJ databases">
        <title>Chromosome-level Genome Assembly of Striped Snakehead (Channa striata).</title>
        <authorList>
            <person name="Liu H."/>
        </authorList>
    </citation>
    <scope>NUCLEOTIDE SEQUENCE</scope>
    <source>
        <strain evidence="12">Gz</strain>
        <tissue evidence="12">Muscle</tissue>
    </source>
</reference>
<dbReference type="GO" id="GO:0016020">
    <property type="term" value="C:membrane"/>
    <property type="evidence" value="ECO:0007669"/>
    <property type="project" value="UniProtKB-SubCell"/>
</dbReference>
<dbReference type="PANTHER" id="PTHR10153">
    <property type="entry name" value="SMALL CONDUCTANCE CALCIUM-ACTIVATED POTASSIUM CHANNEL"/>
    <property type="match status" value="1"/>
</dbReference>
<dbReference type="InterPro" id="IPR036122">
    <property type="entry name" value="CaM-bd_dom_sf"/>
</dbReference>
<feature type="transmembrane region" description="Helical" evidence="10">
    <location>
        <begin position="358"/>
        <end position="374"/>
    </location>
</feature>
<evidence type="ECO:0000313" key="13">
    <source>
        <dbReference type="Proteomes" id="UP001187415"/>
    </source>
</evidence>
<dbReference type="InterPro" id="IPR015449">
    <property type="entry name" value="K_chnl_Ca-activ_SK"/>
</dbReference>
<dbReference type="FunFam" id="1.10.287.70:FF:000183">
    <property type="entry name" value="KCNN (Potassium K ChaNNel, calcium activated)-Like"/>
    <property type="match status" value="1"/>
</dbReference>
<evidence type="ECO:0000256" key="4">
    <source>
        <dbReference type="ARBA" id="ARBA00022860"/>
    </source>
</evidence>
<feature type="compositionally biased region" description="Pro residues" evidence="9">
    <location>
        <begin position="198"/>
        <end position="208"/>
    </location>
</feature>
<dbReference type="Gene3D" id="1.10.287.70">
    <property type="match status" value="2"/>
</dbReference>
<keyword evidence="5 10" id="KW-1133">Transmembrane helix</keyword>
<dbReference type="InterPro" id="IPR004178">
    <property type="entry name" value="CaM-bd_dom"/>
</dbReference>
<keyword evidence="4" id="KW-0112">Calmodulin-binding</keyword>
<protein>
    <recommendedName>
        <fullName evidence="11">Calmodulin-binding domain-containing protein</fullName>
    </recommendedName>
</protein>
<dbReference type="EMBL" id="JAUPFM010000014">
    <property type="protein sequence ID" value="KAK2830515.1"/>
    <property type="molecule type" value="Genomic_DNA"/>
</dbReference>
<dbReference type="Pfam" id="PF02888">
    <property type="entry name" value="CaMBD"/>
    <property type="match status" value="1"/>
</dbReference>
<dbReference type="SUPFAM" id="SSF81324">
    <property type="entry name" value="Voltage-gated potassium channels"/>
    <property type="match status" value="1"/>
</dbReference>
<evidence type="ECO:0000256" key="7">
    <source>
        <dbReference type="ARBA" id="ARBA00023136"/>
    </source>
</evidence>
<evidence type="ECO:0000256" key="3">
    <source>
        <dbReference type="ARBA" id="ARBA00022692"/>
    </source>
</evidence>
<keyword evidence="8" id="KW-0407">Ion channel</keyword>
<evidence type="ECO:0000256" key="9">
    <source>
        <dbReference type="SAM" id="MobiDB-lite"/>
    </source>
</evidence>
<comment type="subcellular location">
    <subcellularLocation>
        <location evidence="1">Membrane</location>
        <topology evidence="1">Multi-pass membrane protein</topology>
    </subcellularLocation>
</comment>
<dbReference type="GO" id="GO:0005516">
    <property type="term" value="F:calmodulin binding"/>
    <property type="evidence" value="ECO:0007669"/>
    <property type="project" value="UniProtKB-KW"/>
</dbReference>
<name>A0AA88M4G3_CHASR</name>
<feature type="region of interest" description="Disordered" evidence="9">
    <location>
        <begin position="1"/>
        <end position="49"/>
    </location>
</feature>
<feature type="transmembrane region" description="Helical" evidence="10">
    <location>
        <begin position="241"/>
        <end position="258"/>
    </location>
</feature>
<keyword evidence="7 10" id="KW-0472">Membrane</keyword>
<evidence type="ECO:0000256" key="6">
    <source>
        <dbReference type="ARBA" id="ARBA00023065"/>
    </source>
</evidence>
<sequence length="662" mass="74905">MNTSKPNRFCESSPLNPLTMEHSPSMNLSVVDGDDVEDQRPLLPPRMVPPQACTPQCGIHHTVQTGDKAKGKEKKCDKRLGGNRQNVGQKDRNHQCKAKNAASHRVQENVTSFTDIPVAPCGSPFKGPCRSHLDIKDIEARGRRKSGNVSMEMHDRQSLPEIIITSRDDVVQPHSETSQCRQDPPEAKGLLPGAECPSPSPSPSPQLSPKPDNKENHYWKTHNIGWRLVHRRSLFLRRQRLNDCALAVGIFGVVMMVMETELSWSVYSKSSVYSLALKSVISLSTVILLCLIIAYHCCEVQLYVHDIGAEDWRIAMTTDRLALIVLELAVVAIHPYPVGLTAYFQQTTTRLTLSETELEIILALPMFLRLYLLGRAMMLHSRLFTDTASRSIGALNKIHFNTRFVGKTLMTTYPGTVLMIFSVSLWIVAAWGLHVCERHHNYRDLSSNYMEALWMVSVTFLSIGYGDVVPHTYCGRSICLLTGIMGAGCTVLVVAVVARKLELTRAEKHVHNFMMDSHISKRIKIAAANVLRETWLIYKHTKLSRERDHTRVRMHQRKLLLAIHQLRRVKMEKRILADQGNNLVDLCKMQNLMYDVLTEVQGCRAELDTHIHSLEKHVEELREGFRSLMPLLSSTLSTQNSSIRHLLREREVKTETASVSDR</sequence>
<keyword evidence="2" id="KW-0813">Transport</keyword>
<dbReference type="Pfam" id="PF03530">
    <property type="entry name" value="SK_channel"/>
    <property type="match status" value="1"/>
</dbReference>
<dbReference type="AlphaFoldDB" id="A0AA88M4G3"/>
<feature type="region of interest" description="Disordered" evidence="9">
    <location>
        <begin position="63"/>
        <end position="105"/>
    </location>
</feature>
<dbReference type="SUPFAM" id="SSF81327">
    <property type="entry name" value="Small-conductance potassium channel"/>
    <property type="match status" value="1"/>
</dbReference>
<evidence type="ECO:0000256" key="8">
    <source>
        <dbReference type="ARBA" id="ARBA00023303"/>
    </source>
</evidence>
<dbReference type="InterPro" id="IPR013099">
    <property type="entry name" value="K_chnl_dom"/>
</dbReference>
<comment type="caution">
    <text evidence="12">The sequence shown here is derived from an EMBL/GenBank/DDBJ whole genome shotgun (WGS) entry which is preliminary data.</text>
</comment>
<feature type="region of interest" description="Disordered" evidence="9">
    <location>
        <begin position="136"/>
        <end position="214"/>
    </location>
</feature>
<feature type="transmembrane region" description="Helical" evidence="10">
    <location>
        <begin position="478"/>
        <end position="498"/>
    </location>
</feature>
<accession>A0AA88M4G3</accession>
<feature type="transmembrane region" description="Helical" evidence="10">
    <location>
        <begin position="270"/>
        <end position="295"/>
    </location>
</feature>
<feature type="transmembrane region" description="Helical" evidence="10">
    <location>
        <begin position="321"/>
        <end position="338"/>
    </location>
</feature>
<organism evidence="12 13">
    <name type="scientific">Channa striata</name>
    <name type="common">Snakehead murrel</name>
    <name type="synonym">Ophicephalus striatus</name>
    <dbReference type="NCBI Taxonomy" id="64152"/>
    <lineage>
        <taxon>Eukaryota</taxon>
        <taxon>Metazoa</taxon>
        <taxon>Chordata</taxon>
        <taxon>Craniata</taxon>
        <taxon>Vertebrata</taxon>
        <taxon>Euteleostomi</taxon>
        <taxon>Actinopterygii</taxon>
        <taxon>Neopterygii</taxon>
        <taxon>Teleostei</taxon>
        <taxon>Neoteleostei</taxon>
        <taxon>Acanthomorphata</taxon>
        <taxon>Anabantaria</taxon>
        <taxon>Anabantiformes</taxon>
        <taxon>Channoidei</taxon>
        <taxon>Channidae</taxon>
        <taxon>Channa</taxon>
    </lineage>
</organism>
<feature type="compositionally biased region" description="Basic and acidic residues" evidence="9">
    <location>
        <begin position="67"/>
        <end position="80"/>
    </location>
</feature>
<feature type="transmembrane region" description="Helical" evidence="10">
    <location>
        <begin position="413"/>
        <end position="432"/>
    </location>
</feature>
<feature type="transmembrane region" description="Helical" evidence="10">
    <location>
        <begin position="452"/>
        <end position="469"/>
    </location>
</feature>
<dbReference type="FunFam" id="1.10.287.70:FF:000022">
    <property type="entry name" value="Small conductance calcium-activated potassium channel, isoform O"/>
    <property type="match status" value="1"/>
</dbReference>
<evidence type="ECO:0000259" key="11">
    <source>
        <dbReference type="SMART" id="SM01053"/>
    </source>
</evidence>
<evidence type="ECO:0000256" key="1">
    <source>
        <dbReference type="ARBA" id="ARBA00004141"/>
    </source>
</evidence>
<evidence type="ECO:0000313" key="12">
    <source>
        <dbReference type="EMBL" id="KAK2830515.1"/>
    </source>
</evidence>
<evidence type="ECO:0000256" key="5">
    <source>
        <dbReference type="ARBA" id="ARBA00022989"/>
    </source>
</evidence>
<proteinExistence type="predicted"/>
<dbReference type="Pfam" id="PF07885">
    <property type="entry name" value="Ion_trans_2"/>
    <property type="match status" value="1"/>
</dbReference>
<gene>
    <name evidence="12" type="ORF">Q5P01_018446</name>
</gene>
<keyword evidence="3 10" id="KW-0812">Transmembrane</keyword>
<dbReference type="SMART" id="SM01053">
    <property type="entry name" value="CaMBD"/>
    <property type="match status" value="1"/>
</dbReference>
<keyword evidence="13" id="KW-1185">Reference proteome</keyword>
<feature type="domain" description="Calmodulin-binding" evidence="11">
    <location>
        <begin position="516"/>
        <end position="592"/>
    </location>
</feature>
<dbReference type="Proteomes" id="UP001187415">
    <property type="component" value="Unassembled WGS sequence"/>
</dbReference>
<keyword evidence="6" id="KW-0406">Ion transport</keyword>
<evidence type="ECO:0000256" key="10">
    <source>
        <dbReference type="SAM" id="Phobius"/>
    </source>
</evidence>